<dbReference type="EMBL" id="CP001848">
    <property type="protein sequence ID" value="ADB15615.1"/>
    <property type="molecule type" value="Genomic_DNA"/>
</dbReference>
<proteinExistence type="predicted"/>
<protein>
    <submittedName>
        <fullName evidence="1">Uncharacterized protein</fullName>
    </submittedName>
</protein>
<evidence type="ECO:0000313" key="2">
    <source>
        <dbReference type="Proteomes" id="UP000001887"/>
    </source>
</evidence>
<dbReference type="InterPro" id="IPR036397">
    <property type="entry name" value="RNaseH_sf"/>
</dbReference>
<keyword evidence="2" id="KW-1185">Reference proteome</keyword>
<reference evidence="1 2" key="1">
    <citation type="journal article" date="2009" name="Stand. Genomic Sci.">
        <title>Complete genome sequence of Pirellula staleyi type strain (ATCC 27377).</title>
        <authorList>
            <person name="Clum A."/>
            <person name="Tindall B.J."/>
            <person name="Sikorski J."/>
            <person name="Ivanova N."/>
            <person name="Mavrommatis K."/>
            <person name="Lucas S."/>
            <person name="Glavina del Rio T."/>
            <person name="Nolan M."/>
            <person name="Chen F."/>
            <person name="Tice H."/>
            <person name="Pitluck S."/>
            <person name="Cheng J.F."/>
            <person name="Chertkov O."/>
            <person name="Brettin T."/>
            <person name="Han C."/>
            <person name="Detter J.C."/>
            <person name="Kuske C."/>
            <person name="Bruce D."/>
            <person name="Goodwin L."/>
            <person name="Ovchinikova G."/>
            <person name="Pati A."/>
            <person name="Mikhailova N."/>
            <person name="Chen A."/>
            <person name="Palaniappan K."/>
            <person name="Land M."/>
            <person name="Hauser L."/>
            <person name="Chang Y.J."/>
            <person name="Jeffries C.D."/>
            <person name="Chain P."/>
            <person name="Rohde M."/>
            <person name="Goker M."/>
            <person name="Bristow J."/>
            <person name="Eisen J.A."/>
            <person name="Markowitz V."/>
            <person name="Hugenholtz P."/>
            <person name="Kyrpides N.C."/>
            <person name="Klenk H.P."/>
            <person name="Lapidus A."/>
        </authorList>
    </citation>
    <scope>NUCLEOTIDE SEQUENCE [LARGE SCALE GENOMIC DNA]</scope>
    <source>
        <strain evidence="2">ATCC 27377 / DSM 6068 / ICPB 4128</strain>
    </source>
</reference>
<dbReference type="Gene3D" id="3.30.420.10">
    <property type="entry name" value="Ribonuclease H-like superfamily/Ribonuclease H"/>
    <property type="match status" value="2"/>
</dbReference>
<accession>D2R7B9</accession>
<organism evidence="1 2">
    <name type="scientific">Pirellula staleyi (strain ATCC 27377 / DSM 6068 / ICPB 4128)</name>
    <name type="common">Pirella staleyi</name>
    <dbReference type="NCBI Taxonomy" id="530564"/>
    <lineage>
        <taxon>Bacteria</taxon>
        <taxon>Pseudomonadati</taxon>
        <taxon>Planctomycetota</taxon>
        <taxon>Planctomycetia</taxon>
        <taxon>Pirellulales</taxon>
        <taxon>Pirellulaceae</taxon>
        <taxon>Pirellula</taxon>
    </lineage>
</organism>
<evidence type="ECO:0000313" key="1">
    <source>
        <dbReference type="EMBL" id="ADB15615.1"/>
    </source>
</evidence>
<gene>
    <name evidence="1" type="ordered locus">Psta_0930</name>
</gene>
<dbReference type="Proteomes" id="UP000001887">
    <property type="component" value="Chromosome"/>
</dbReference>
<dbReference type="InterPro" id="IPR012337">
    <property type="entry name" value="RNaseH-like_sf"/>
</dbReference>
<dbReference type="AlphaFoldDB" id="D2R7B9"/>
<dbReference type="SUPFAM" id="SSF53098">
    <property type="entry name" value="Ribonuclease H-like"/>
    <property type="match status" value="1"/>
</dbReference>
<dbReference type="GO" id="GO:0003676">
    <property type="term" value="F:nucleic acid binding"/>
    <property type="evidence" value="ECO:0007669"/>
    <property type="project" value="InterPro"/>
</dbReference>
<dbReference type="eggNOG" id="COG1039">
    <property type="taxonomic scope" value="Bacteria"/>
</dbReference>
<sequence length="327" mass="36065">MHYVLGTDEAGYGPTLGPLLVGSSLWQLPDELPATLLATKLAQHVVMSREALTEAKQRGGTVAPLLLADSKVVYSPARGLVDLELAILALAALQHPVPQTWHALWSTFAPQALPPADLPWHQALELALPIASALPAIERTASELRLTFRETGIRLFTPRARAVFPGEFNDLVTRYGNKASLLSTVTLELARSWLDEVPPAPATIFCDKHGGRSSYAALLQQLFDVGLVRTLHEGRAESRYQITYRDQPIELVFLAKGESQLPTAVASMLAKYLREVAMIPLNRYWQALVPGLRETAGYPEDAKRFLAAIEPERKKLRLADHGFIRSR</sequence>
<dbReference type="OrthoDB" id="5498373at2"/>
<name>D2R7B9_PIRSD</name>
<dbReference type="HOGENOM" id="CLU_056340_0_0_0"/>
<dbReference type="KEGG" id="psl:Psta_0930"/>